<dbReference type="EnsemblMetazoa" id="HelroT176627">
    <property type="protein sequence ID" value="HelroP176627"/>
    <property type="gene ID" value="HelroG176627"/>
</dbReference>
<dbReference type="InParanoid" id="T1FAR1"/>
<dbReference type="RefSeq" id="XP_009022201.1">
    <property type="nucleotide sequence ID" value="XM_009023953.1"/>
</dbReference>
<dbReference type="AlphaFoldDB" id="T1FAR1"/>
<dbReference type="EMBL" id="KB097070">
    <property type="protein sequence ID" value="ESN99858.1"/>
    <property type="molecule type" value="Genomic_DNA"/>
</dbReference>
<evidence type="ECO:0000313" key="2">
    <source>
        <dbReference type="EMBL" id="ESN99858.1"/>
    </source>
</evidence>
<feature type="compositionally biased region" description="Polar residues" evidence="1">
    <location>
        <begin position="323"/>
        <end position="340"/>
    </location>
</feature>
<reference evidence="4" key="1">
    <citation type="submission" date="2012-12" db="EMBL/GenBank/DDBJ databases">
        <authorList>
            <person name="Hellsten U."/>
            <person name="Grimwood J."/>
            <person name="Chapman J.A."/>
            <person name="Shapiro H."/>
            <person name="Aerts A."/>
            <person name="Otillar R.P."/>
            <person name="Terry A.Y."/>
            <person name="Boore J.L."/>
            <person name="Simakov O."/>
            <person name="Marletaz F."/>
            <person name="Cho S.-J."/>
            <person name="Edsinger-Gonzales E."/>
            <person name="Havlak P."/>
            <person name="Kuo D.-H."/>
            <person name="Larsson T."/>
            <person name="Lv J."/>
            <person name="Arendt D."/>
            <person name="Savage R."/>
            <person name="Osoegawa K."/>
            <person name="de Jong P."/>
            <person name="Lindberg D.R."/>
            <person name="Seaver E.C."/>
            <person name="Weisblat D.A."/>
            <person name="Putnam N.H."/>
            <person name="Grigoriev I.V."/>
            <person name="Rokhsar D.S."/>
        </authorList>
    </citation>
    <scope>NUCLEOTIDE SEQUENCE</scope>
</reference>
<evidence type="ECO:0000256" key="1">
    <source>
        <dbReference type="SAM" id="MobiDB-lite"/>
    </source>
</evidence>
<keyword evidence="4" id="KW-1185">Reference proteome</keyword>
<organism evidence="3 4">
    <name type="scientific">Helobdella robusta</name>
    <name type="common">Californian leech</name>
    <dbReference type="NCBI Taxonomy" id="6412"/>
    <lineage>
        <taxon>Eukaryota</taxon>
        <taxon>Metazoa</taxon>
        <taxon>Spiralia</taxon>
        <taxon>Lophotrochozoa</taxon>
        <taxon>Annelida</taxon>
        <taxon>Clitellata</taxon>
        <taxon>Hirudinea</taxon>
        <taxon>Rhynchobdellida</taxon>
        <taxon>Glossiphoniidae</taxon>
        <taxon>Helobdella</taxon>
    </lineage>
</organism>
<evidence type="ECO:0000313" key="4">
    <source>
        <dbReference type="Proteomes" id="UP000015101"/>
    </source>
</evidence>
<dbReference type="KEGG" id="hro:HELRODRAFT_176627"/>
<dbReference type="EMBL" id="AMQM01005776">
    <property type="status" value="NOT_ANNOTATED_CDS"/>
    <property type="molecule type" value="Genomic_DNA"/>
</dbReference>
<sequence length="575" mass="66975">MSTTLKVRLPAENQQEVVEVLNLKKHFFDGINCSITVDSARKYLLVSSHDEDVVRNIAYTLTQQIKWIVTSKVKSVYRDFLQKFVRKDCHGEWFKRLAKENGFVNVRLVENGRDDGDGCLYLIALTREKIDLFERWLDKERLTFLHTHNKEAADNLTKYLSFMQSTHYVTFKMEDEYLELSGFVPDLNSIVSLVKEKRKHLNENIIHRKLSQLQYKFLSTFNCLQETSSCLVSNSTVCSFNDCEYLTNFLRKNLSKTFEIDDYLVSAWVEADEDGNEARSFGDLVKECRCVYSIISKNTNKPNGEKPQNTACQQSLNCPQTMEDQRKTQSVMSQQNMKHSQTMEDRKNESESQPMASKQRLSMWFNFLSPCLIGVHRQNMAKLSLLSDSLQNIFLCLEEIKKHVNQNYVKFIIKTELFYNLYALTSLLTVDSYKIIIDKITFDVAIYLHPENSAKVSQLIINFFNETYSSAENSLENELKYINDYKHHCYNIRTIVMGIKFKKQSLKNEFSSTQEEKEKTQTTHDYPMDISMGYPEETHFDLKKFVIHNDSDYEPAAKFPKVESSNSCCSPSWTG</sequence>
<accession>T1FAR1</accession>
<protein>
    <submittedName>
        <fullName evidence="2 3">Uncharacterized protein</fullName>
    </submittedName>
</protein>
<feature type="compositionally biased region" description="Basic and acidic residues" evidence="1">
    <location>
        <begin position="341"/>
        <end position="350"/>
    </location>
</feature>
<dbReference type="CTD" id="20205910"/>
<dbReference type="Proteomes" id="UP000015101">
    <property type="component" value="Unassembled WGS sequence"/>
</dbReference>
<dbReference type="HOGENOM" id="CLU_474338_0_0_1"/>
<reference evidence="3" key="3">
    <citation type="submission" date="2015-06" db="UniProtKB">
        <authorList>
            <consortium name="EnsemblMetazoa"/>
        </authorList>
    </citation>
    <scope>IDENTIFICATION</scope>
</reference>
<evidence type="ECO:0000313" key="3">
    <source>
        <dbReference type="EnsemblMetazoa" id="HelroP176627"/>
    </source>
</evidence>
<dbReference type="GeneID" id="20205910"/>
<proteinExistence type="predicted"/>
<feature type="region of interest" description="Disordered" evidence="1">
    <location>
        <begin position="323"/>
        <end position="353"/>
    </location>
</feature>
<name>T1FAR1_HELRO</name>
<gene>
    <name evidence="3" type="primary">20205910</name>
    <name evidence="2" type="ORF">HELRODRAFT_176627</name>
</gene>
<reference evidence="2 4" key="2">
    <citation type="journal article" date="2013" name="Nature">
        <title>Insights into bilaterian evolution from three spiralian genomes.</title>
        <authorList>
            <person name="Simakov O."/>
            <person name="Marletaz F."/>
            <person name="Cho S.J."/>
            <person name="Edsinger-Gonzales E."/>
            <person name="Havlak P."/>
            <person name="Hellsten U."/>
            <person name="Kuo D.H."/>
            <person name="Larsson T."/>
            <person name="Lv J."/>
            <person name="Arendt D."/>
            <person name="Savage R."/>
            <person name="Osoegawa K."/>
            <person name="de Jong P."/>
            <person name="Grimwood J."/>
            <person name="Chapman J.A."/>
            <person name="Shapiro H."/>
            <person name="Aerts A."/>
            <person name="Otillar R.P."/>
            <person name="Terry A.Y."/>
            <person name="Boore J.L."/>
            <person name="Grigoriev I.V."/>
            <person name="Lindberg D.R."/>
            <person name="Seaver E.C."/>
            <person name="Weisblat D.A."/>
            <person name="Putnam N.H."/>
            <person name="Rokhsar D.S."/>
        </authorList>
    </citation>
    <scope>NUCLEOTIDE SEQUENCE</scope>
</reference>